<dbReference type="InterPro" id="IPR025366">
    <property type="entry name" value="DUF4270"/>
</dbReference>
<dbReference type="OrthoDB" id="1466062at2"/>
<feature type="chain" id="PRO_5011678024" description="DUF4270 domain-containing protein" evidence="1">
    <location>
        <begin position="24"/>
        <end position="532"/>
    </location>
</feature>
<dbReference type="Proteomes" id="UP000199321">
    <property type="component" value="Unassembled WGS sequence"/>
</dbReference>
<dbReference type="PROSITE" id="PS51257">
    <property type="entry name" value="PROKAR_LIPOPROTEIN"/>
    <property type="match status" value="1"/>
</dbReference>
<dbReference type="AlphaFoldDB" id="A0A1G7CXK5"/>
<dbReference type="Pfam" id="PF14092">
    <property type="entry name" value="DUF4270"/>
    <property type="match status" value="1"/>
</dbReference>
<organism evidence="2 3">
    <name type="scientific">Ulvibacter litoralis</name>
    <dbReference type="NCBI Taxonomy" id="227084"/>
    <lineage>
        <taxon>Bacteria</taxon>
        <taxon>Pseudomonadati</taxon>
        <taxon>Bacteroidota</taxon>
        <taxon>Flavobacteriia</taxon>
        <taxon>Flavobacteriales</taxon>
        <taxon>Flavobacteriaceae</taxon>
        <taxon>Ulvibacter</taxon>
    </lineage>
</organism>
<name>A0A1G7CXK5_9FLAO</name>
<reference evidence="2 3" key="1">
    <citation type="submission" date="2016-10" db="EMBL/GenBank/DDBJ databases">
        <authorList>
            <person name="de Groot N.N."/>
        </authorList>
    </citation>
    <scope>NUCLEOTIDE SEQUENCE [LARGE SCALE GENOMIC DNA]</scope>
    <source>
        <strain evidence="2 3">DSM 16195</strain>
    </source>
</reference>
<dbReference type="RefSeq" id="WP_093140291.1">
    <property type="nucleotide sequence ID" value="NZ_BMWO01000001.1"/>
</dbReference>
<feature type="signal peptide" evidence="1">
    <location>
        <begin position="1"/>
        <end position="23"/>
    </location>
</feature>
<protein>
    <recommendedName>
        <fullName evidence="4">DUF4270 domain-containing protein</fullName>
    </recommendedName>
</protein>
<keyword evidence="3" id="KW-1185">Reference proteome</keyword>
<dbReference type="STRING" id="227084.SAMN05421855_101599"/>
<evidence type="ECO:0008006" key="4">
    <source>
        <dbReference type="Google" id="ProtNLM"/>
    </source>
</evidence>
<accession>A0A1G7CXK5</accession>
<keyword evidence="1" id="KW-0732">Signal</keyword>
<sequence>MKFKNTLPQLLAILFLIIGLASCQEDFSSLGSDVIGGQPINVLSKTNNTVVAFSKKLEAVQSNGLPVYQLGTYSDPIYGKTKVDLVSQVVLGTPDPDFGYETELDSVVLYIPYFSDATTSDEVTTYTIDSVYGTNPINLKIYESNYYLRDFDPTTGLQDRQKYYSNLGDVFEGGSNVGELIYEEESFLPSNEGHLLLTADGDDEDEDPDETLVAPGYRVKLPVAFFEEKILTQGGNSVLANNNNFKDYFRGLYFKTDDLGTDGNLFLFNIANASVTLFYTYQDEEEPAAGEEVEREEGVLSLSFTGNNVNLFDNDFNPTIAAALENSDMINGEETLYVHPGAGVATIINLFGTEDADGNGVSDEIDEMRLEQWLVNEANLIFYVDQDKVTGGTAEPDRLLIYDVANESVLLDYGNDNTVYEEASDAVTGHLGKLQRGSDENGEYYKIRITHHLNNIVLHDSTNVPLALVVTQNVLTPGFNSIKTPIDIGTDSELEAVPTSSVFSHRGTVLFGNNTANEEKRLKLQVYYTKPN</sequence>
<evidence type="ECO:0000313" key="3">
    <source>
        <dbReference type="Proteomes" id="UP000199321"/>
    </source>
</evidence>
<proteinExistence type="predicted"/>
<evidence type="ECO:0000313" key="2">
    <source>
        <dbReference type="EMBL" id="SDE43396.1"/>
    </source>
</evidence>
<dbReference type="EMBL" id="FNBA01000001">
    <property type="protein sequence ID" value="SDE43396.1"/>
    <property type="molecule type" value="Genomic_DNA"/>
</dbReference>
<gene>
    <name evidence="2" type="ORF">SAMN05421855_101599</name>
</gene>
<evidence type="ECO:0000256" key="1">
    <source>
        <dbReference type="SAM" id="SignalP"/>
    </source>
</evidence>